<keyword evidence="3" id="KW-0456">Lyase</keyword>
<keyword evidence="4" id="KW-1185">Reference proteome</keyword>
<organism evidence="3 4">
    <name type="scientific">Planosporangium thailandense</name>
    <dbReference type="NCBI Taxonomy" id="765197"/>
    <lineage>
        <taxon>Bacteria</taxon>
        <taxon>Bacillati</taxon>
        <taxon>Actinomycetota</taxon>
        <taxon>Actinomycetes</taxon>
        <taxon>Micromonosporales</taxon>
        <taxon>Micromonosporaceae</taxon>
        <taxon>Planosporangium</taxon>
    </lineage>
</organism>
<dbReference type="PANTHER" id="PTHR40082:SF1">
    <property type="entry name" value="BLR5956 PROTEIN"/>
    <property type="match status" value="1"/>
</dbReference>
<dbReference type="PANTHER" id="PTHR40082">
    <property type="entry name" value="BLR5956 PROTEIN"/>
    <property type="match status" value="1"/>
</dbReference>
<sequence>MRPLAGFTVSVTADPRRDALTALLRRRGARVVTTQVVRVAPLPDDAPLRRATLDCVAGSLDAVVATTDGALRSWLCAADGWGQADALRSRLAAGHLVAPARAARSVGLVSAWSPAYGSDDEVLDHLLDLGVAGRRVALYRDADPEHAFGAALRAAGADVVEVPAYRWAAPADPAPLRRLVDLIADRLVDAAVFTSAPAVGALLHAAGTDAGRVLDALRTDVLAACPGRCAAAPLRELPVPVPVAVPSRARLETFVDLLATELPRRARTLCVAGTPVTLRGHAAIVGGVLRPLAPGPMAVLRALADRPGKVLSRAALRRVLPRSADEHAVEMAVARLRNGLGGAGYVQTVVKRGYRLPVS</sequence>
<dbReference type="InterPro" id="IPR016032">
    <property type="entry name" value="Sig_transdc_resp-reg_C-effctor"/>
</dbReference>
<dbReference type="SUPFAM" id="SSF69618">
    <property type="entry name" value="HemD-like"/>
    <property type="match status" value="1"/>
</dbReference>
<dbReference type="InterPro" id="IPR001867">
    <property type="entry name" value="OmpR/PhoB-type_DNA-bd"/>
</dbReference>
<dbReference type="Pfam" id="PF00486">
    <property type="entry name" value="Trans_reg_C"/>
    <property type="match status" value="1"/>
</dbReference>
<evidence type="ECO:0000313" key="4">
    <source>
        <dbReference type="Proteomes" id="UP000722989"/>
    </source>
</evidence>
<dbReference type="NCBIfam" id="NF005568">
    <property type="entry name" value="PRK07239.1"/>
    <property type="match status" value="1"/>
</dbReference>
<reference evidence="3 4" key="1">
    <citation type="submission" date="2020-03" db="EMBL/GenBank/DDBJ databases">
        <title>WGS of the type strain of Planosporangium spp.</title>
        <authorList>
            <person name="Thawai C."/>
        </authorList>
    </citation>
    <scope>NUCLEOTIDE SEQUENCE [LARGE SCALE GENOMIC DNA]</scope>
    <source>
        <strain evidence="3 4">TBRC 5610</strain>
    </source>
</reference>
<dbReference type="InterPro" id="IPR036388">
    <property type="entry name" value="WH-like_DNA-bd_sf"/>
</dbReference>
<gene>
    <name evidence="3" type="ORF">HC031_10665</name>
</gene>
<evidence type="ECO:0000259" key="2">
    <source>
        <dbReference type="SMART" id="SM00862"/>
    </source>
</evidence>
<dbReference type="InterPro" id="IPR039793">
    <property type="entry name" value="UROS/Hem4"/>
</dbReference>
<dbReference type="Gene3D" id="1.10.10.10">
    <property type="entry name" value="Winged helix-like DNA-binding domain superfamily/Winged helix DNA-binding domain"/>
    <property type="match status" value="1"/>
</dbReference>
<dbReference type="EMBL" id="JAATVY010000005">
    <property type="protein sequence ID" value="NJC70167.1"/>
    <property type="molecule type" value="Genomic_DNA"/>
</dbReference>
<proteinExistence type="predicted"/>
<dbReference type="GO" id="GO:0004852">
    <property type="term" value="F:uroporphyrinogen-III synthase activity"/>
    <property type="evidence" value="ECO:0007669"/>
    <property type="project" value="UniProtKB-EC"/>
</dbReference>
<evidence type="ECO:0000256" key="1">
    <source>
        <dbReference type="ARBA" id="ARBA00023125"/>
    </source>
</evidence>
<evidence type="ECO:0000313" key="3">
    <source>
        <dbReference type="EMBL" id="NJC70167.1"/>
    </source>
</evidence>
<feature type="domain" description="OmpR/PhoB-type" evidence="2">
    <location>
        <begin position="286"/>
        <end position="356"/>
    </location>
</feature>
<dbReference type="InterPro" id="IPR003754">
    <property type="entry name" value="4pyrrol_synth_uPrphyn_synth"/>
</dbReference>
<dbReference type="InterPro" id="IPR036108">
    <property type="entry name" value="4pyrrol_syn_uPrphyn_synt_sf"/>
</dbReference>
<dbReference type="EC" id="4.2.1.75" evidence="3"/>
<dbReference type="Proteomes" id="UP000722989">
    <property type="component" value="Unassembled WGS sequence"/>
</dbReference>
<accession>A0ABX0XY04</accession>
<dbReference type="SUPFAM" id="SSF46894">
    <property type="entry name" value="C-terminal effector domain of the bipartite response regulators"/>
    <property type="match status" value="1"/>
</dbReference>
<dbReference type="CDD" id="cd06578">
    <property type="entry name" value="HemD"/>
    <property type="match status" value="1"/>
</dbReference>
<keyword evidence="1" id="KW-0238">DNA-binding</keyword>
<protein>
    <submittedName>
        <fullName evidence="3">Uroporphyrinogen-III synthase</fullName>
        <ecNumber evidence="3">4.2.1.75</ecNumber>
    </submittedName>
</protein>
<comment type="caution">
    <text evidence="3">The sequence shown here is derived from an EMBL/GenBank/DDBJ whole genome shotgun (WGS) entry which is preliminary data.</text>
</comment>
<dbReference type="CDD" id="cd00383">
    <property type="entry name" value="trans_reg_C"/>
    <property type="match status" value="1"/>
</dbReference>
<dbReference type="Gene3D" id="3.40.50.10090">
    <property type="match status" value="2"/>
</dbReference>
<dbReference type="SMART" id="SM00862">
    <property type="entry name" value="Trans_reg_C"/>
    <property type="match status" value="1"/>
</dbReference>
<name>A0ABX0XY04_9ACTN</name>
<dbReference type="Pfam" id="PF02602">
    <property type="entry name" value="HEM4"/>
    <property type="match status" value="1"/>
</dbReference>